<dbReference type="RefSeq" id="WP_213410500.1">
    <property type="nucleotide sequence ID" value="NZ_BOVK01000007.1"/>
</dbReference>
<proteinExistence type="predicted"/>
<gene>
    <name evidence="2" type="ORF">XYCOK13_06820</name>
</gene>
<sequence length="70" mass="7909">MDVFGGLAFIFIFFLLLVAALFILNIVTSVWAYRDSLRKGKSKEYAIIVLVATLIFPILGLIVYLVIRND</sequence>
<evidence type="ECO:0008006" key="4">
    <source>
        <dbReference type="Google" id="ProtNLM"/>
    </source>
</evidence>
<dbReference type="GO" id="GO:0005886">
    <property type="term" value="C:plasma membrane"/>
    <property type="evidence" value="ECO:0007669"/>
    <property type="project" value="UniProtKB-SubCell"/>
</dbReference>
<evidence type="ECO:0000313" key="3">
    <source>
        <dbReference type="Proteomes" id="UP000677918"/>
    </source>
</evidence>
<protein>
    <recommendedName>
        <fullName evidence="4">Cardiolipin synthase N-terminal domain-containing protein</fullName>
    </recommendedName>
</protein>
<reference evidence="2" key="1">
    <citation type="submission" date="2021-04" db="EMBL/GenBank/DDBJ databases">
        <title>Draft genome sequence of Xylanibacillus composti strain K13.</title>
        <authorList>
            <person name="Uke A."/>
            <person name="Chhe C."/>
            <person name="Baramee S."/>
            <person name="Kosugi A."/>
        </authorList>
    </citation>
    <scope>NUCLEOTIDE SEQUENCE</scope>
    <source>
        <strain evidence="2">K13</strain>
    </source>
</reference>
<keyword evidence="3" id="KW-1185">Reference proteome</keyword>
<dbReference type="EMBL" id="BOVK01000007">
    <property type="protein sequence ID" value="GIQ67858.1"/>
    <property type="molecule type" value="Genomic_DNA"/>
</dbReference>
<name>A0A8J4GZ17_9BACL</name>
<evidence type="ECO:0000313" key="2">
    <source>
        <dbReference type="EMBL" id="GIQ67858.1"/>
    </source>
</evidence>
<feature type="transmembrane region" description="Helical" evidence="1">
    <location>
        <begin position="6"/>
        <end position="33"/>
    </location>
</feature>
<organism evidence="2 3">
    <name type="scientific">Xylanibacillus composti</name>
    <dbReference type="NCBI Taxonomy" id="1572762"/>
    <lineage>
        <taxon>Bacteria</taxon>
        <taxon>Bacillati</taxon>
        <taxon>Bacillota</taxon>
        <taxon>Bacilli</taxon>
        <taxon>Bacillales</taxon>
        <taxon>Paenibacillaceae</taxon>
        <taxon>Xylanibacillus</taxon>
    </lineage>
</organism>
<feature type="transmembrane region" description="Helical" evidence="1">
    <location>
        <begin position="45"/>
        <end position="67"/>
    </location>
</feature>
<dbReference type="AlphaFoldDB" id="A0A8J4GZ17"/>
<comment type="caution">
    <text evidence="2">The sequence shown here is derived from an EMBL/GenBank/DDBJ whole genome shotgun (WGS) entry which is preliminary data.</text>
</comment>
<dbReference type="Proteomes" id="UP000677918">
    <property type="component" value="Unassembled WGS sequence"/>
</dbReference>
<keyword evidence="1" id="KW-1133">Transmembrane helix</keyword>
<accession>A0A8J4GZ17</accession>
<keyword evidence="1" id="KW-0472">Membrane</keyword>
<keyword evidence="1" id="KW-0812">Transmembrane</keyword>
<evidence type="ECO:0000256" key="1">
    <source>
        <dbReference type="SAM" id="Phobius"/>
    </source>
</evidence>